<protein>
    <recommendedName>
        <fullName evidence="4">Type 4 fimbrial biogenesis protein PilX N-terminal domain-containing protein</fullName>
    </recommendedName>
</protein>
<dbReference type="AlphaFoldDB" id="A0A1G2SJ35"/>
<evidence type="ECO:0000256" key="1">
    <source>
        <dbReference type="SAM" id="Phobius"/>
    </source>
</evidence>
<sequence length="215" mass="23129">MNYQATKSMVHQKRGITLLIAVLISAVVLAVGMGVYQRIYKELYFSSFWKQTQLALATADSGLECVLYWDLHPSATPSCFNTAIPTWVAVATVTYDPGTYMWGSLLTPRCAGDTDDWDYGAVQFVGADVGAVCYDQYSLSGSVSLEYTRAATGGASAMPSGSFQLDTYGGCVNVTITKPAPSGASTLIEARGYNNTCATITSNIRTVERGLNIEY</sequence>
<keyword evidence="1" id="KW-1133">Transmembrane helix</keyword>
<gene>
    <name evidence="2" type="ORF">A2937_01705</name>
</gene>
<evidence type="ECO:0008006" key="4">
    <source>
        <dbReference type="Google" id="ProtNLM"/>
    </source>
</evidence>
<evidence type="ECO:0000313" key="3">
    <source>
        <dbReference type="Proteomes" id="UP000177987"/>
    </source>
</evidence>
<feature type="transmembrane region" description="Helical" evidence="1">
    <location>
        <begin position="16"/>
        <end position="36"/>
    </location>
</feature>
<dbReference type="EMBL" id="MHUW01000001">
    <property type="protein sequence ID" value="OHA84431.1"/>
    <property type="molecule type" value="Genomic_DNA"/>
</dbReference>
<keyword evidence="1" id="KW-0812">Transmembrane</keyword>
<comment type="caution">
    <text evidence="2">The sequence shown here is derived from an EMBL/GenBank/DDBJ whole genome shotgun (WGS) entry which is preliminary data.</text>
</comment>
<accession>A0A1G2SJ35</accession>
<dbReference type="Proteomes" id="UP000177987">
    <property type="component" value="Unassembled WGS sequence"/>
</dbReference>
<dbReference type="STRING" id="1802727.A2937_01705"/>
<evidence type="ECO:0000313" key="2">
    <source>
        <dbReference type="EMBL" id="OHA84431.1"/>
    </source>
</evidence>
<organism evidence="2 3">
    <name type="scientific">Candidatus Yonathbacteria bacterium RIFCSPLOWO2_01_FULL_47_33b</name>
    <dbReference type="NCBI Taxonomy" id="1802727"/>
    <lineage>
        <taxon>Bacteria</taxon>
        <taxon>Candidatus Yonathiibacteriota</taxon>
    </lineage>
</organism>
<proteinExistence type="predicted"/>
<keyword evidence="1" id="KW-0472">Membrane</keyword>
<name>A0A1G2SJ35_9BACT</name>
<reference evidence="2 3" key="1">
    <citation type="journal article" date="2016" name="Nat. Commun.">
        <title>Thousands of microbial genomes shed light on interconnected biogeochemical processes in an aquifer system.</title>
        <authorList>
            <person name="Anantharaman K."/>
            <person name="Brown C.T."/>
            <person name="Hug L.A."/>
            <person name="Sharon I."/>
            <person name="Castelle C.J."/>
            <person name="Probst A.J."/>
            <person name="Thomas B.C."/>
            <person name="Singh A."/>
            <person name="Wilkins M.J."/>
            <person name="Karaoz U."/>
            <person name="Brodie E.L."/>
            <person name="Williams K.H."/>
            <person name="Hubbard S.S."/>
            <person name="Banfield J.F."/>
        </authorList>
    </citation>
    <scope>NUCLEOTIDE SEQUENCE [LARGE SCALE GENOMIC DNA]</scope>
</reference>